<organism evidence="1 2">
    <name type="scientific">Mycena rosella</name>
    <name type="common">Pink bonnet</name>
    <name type="synonym">Agaricus rosellus</name>
    <dbReference type="NCBI Taxonomy" id="1033263"/>
    <lineage>
        <taxon>Eukaryota</taxon>
        <taxon>Fungi</taxon>
        <taxon>Dikarya</taxon>
        <taxon>Basidiomycota</taxon>
        <taxon>Agaricomycotina</taxon>
        <taxon>Agaricomycetes</taxon>
        <taxon>Agaricomycetidae</taxon>
        <taxon>Agaricales</taxon>
        <taxon>Marasmiineae</taxon>
        <taxon>Mycenaceae</taxon>
        <taxon>Mycena</taxon>
    </lineage>
</organism>
<name>A0AAD7CY18_MYCRO</name>
<feature type="non-terminal residue" evidence="1">
    <location>
        <position position="1"/>
    </location>
</feature>
<keyword evidence="2" id="KW-1185">Reference proteome</keyword>
<dbReference type="Proteomes" id="UP001221757">
    <property type="component" value="Unassembled WGS sequence"/>
</dbReference>
<sequence length="206" mass="23051">NPLLLRLLELSRFFLSYPTRVLALGLIKARSWGFSPSLLIRISFEHNTRLLFNSAFHRLATTCLRDLTSEDFKNRGVEIYVALATVKVDVQCHRQVVAAEPAVIDELLATTCSDKVACACDWHAVWWNGMGRFLLDGHNPLSWTVSIERFEGMEFGEMGAECKVKMLKLVRTGDVYAHSYNLITGVAAQLMQDIVEDMGEGSLGPS</sequence>
<accession>A0AAD7CY18</accession>
<evidence type="ECO:0000313" key="2">
    <source>
        <dbReference type="Proteomes" id="UP001221757"/>
    </source>
</evidence>
<evidence type="ECO:0000313" key="1">
    <source>
        <dbReference type="EMBL" id="KAJ7668978.1"/>
    </source>
</evidence>
<proteinExistence type="predicted"/>
<gene>
    <name evidence="1" type="ORF">B0H17DRAFT_949562</name>
</gene>
<reference evidence="1" key="1">
    <citation type="submission" date="2023-03" db="EMBL/GenBank/DDBJ databases">
        <title>Massive genome expansion in bonnet fungi (Mycena s.s.) driven by repeated elements and novel gene families across ecological guilds.</title>
        <authorList>
            <consortium name="Lawrence Berkeley National Laboratory"/>
            <person name="Harder C.B."/>
            <person name="Miyauchi S."/>
            <person name="Viragh M."/>
            <person name="Kuo A."/>
            <person name="Thoen E."/>
            <person name="Andreopoulos B."/>
            <person name="Lu D."/>
            <person name="Skrede I."/>
            <person name="Drula E."/>
            <person name="Henrissat B."/>
            <person name="Morin E."/>
            <person name="Kohler A."/>
            <person name="Barry K."/>
            <person name="LaButti K."/>
            <person name="Morin E."/>
            <person name="Salamov A."/>
            <person name="Lipzen A."/>
            <person name="Mereny Z."/>
            <person name="Hegedus B."/>
            <person name="Baldrian P."/>
            <person name="Stursova M."/>
            <person name="Weitz H."/>
            <person name="Taylor A."/>
            <person name="Grigoriev I.V."/>
            <person name="Nagy L.G."/>
            <person name="Martin F."/>
            <person name="Kauserud H."/>
        </authorList>
    </citation>
    <scope>NUCLEOTIDE SEQUENCE</scope>
    <source>
        <strain evidence="1">CBHHK067</strain>
    </source>
</reference>
<protein>
    <submittedName>
        <fullName evidence="1">Uncharacterized protein</fullName>
    </submittedName>
</protein>
<comment type="caution">
    <text evidence="1">The sequence shown here is derived from an EMBL/GenBank/DDBJ whole genome shotgun (WGS) entry which is preliminary data.</text>
</comment>
<dbReference type="EMBL" id="JARKIE010000190">
    <property type="protein sequence ID" value="KAJ7668978.1"/>
    <property type="molecule type" value="Genomic_DNA"/>
</dbReference>
<dbReference type="AlphaFoldDB" id="A0AAD7CY18"/>